<comment type="caution">
    <text evidence="5">The sequence shown here is derived from an EMBL/GenBank/DDBJ whole genome shotgun (WGS) entry which is preliminary data.</text>
</comment>
<reference evidence="5 6" key="1">
    <citation type="submission" date="2019-09" db="EMBL/GenBank/DDBJ databases">
        <title>Draft genome of the ectomycorrhizal ascomycete Sphaerosporella brunnea.</title>
        <authorList>
            <consortium name="DOE Joint Genome Institute"/>
            <person name="Benucci G.M."/>
            <person name="Marozzi G."/>
            <person name="Antonielli L."/>
            <person name="Sanchez S."/>
            <person name="Marco P."/>
            <person name="Wang X."/>
            <person name="Falini L.B."/>
            <person name="Barry K."/>
            <person name="Haridas S."/>
            <person name="Lipzen A."/>
            <person name="Labutti K."/>
            <person name="Grigoriev I.V."/>
            <person name="Murat C."/>
            <person name="Martin F."/>
            <person name="Albertini E."/>
            <person name="Donnini D."/>
            <person name="Bonito G."/>
        </authorList>
    </citation>
    <scope>NUCLEOTIDE SEQUENCE [LARGE SCALE GENOMIC DNA]</scope>
    <source>
        <strain evidence="5 6">Sb_GMNB300</strain>
    </source>
</reference>
<keyword evidence="2" id="KW-0472">Membrane</keyword>
<dbReference type="AlphaFoldDB" id="A0A5J5ECN8"/>
<feature type="region of interest" description="Disordered" evidence="1">
    <location>
        <begin position="385"/>
        <end position="416"/>
    </location>
</feature>
<gene>
    <name evidence="5" type="ORF">FN846DRAFT_896386</name>
</gene>
<evidence type="ECO:0000313" key="5">
    <source>
        <dbReference type="EMBL" id="KAA8892980.1"/>
    </source>
</evidence>
<feature type="compositionally biased region" description="Polar residues" evidence="1">
    <location>
        <begin position="385"/>
        <end position="403"/>
    </location>
</feature>
<dbReference type="SUPFAM" id="SSF50630">
    <property type="entry name" value="Acid proteases"/>
    <property type="match status" value="1"/>
</dbReference>
<dbReference type="PROSITE" id="PS51257">
    <property type="entry name" value="PROKAR_LIPOPROTEIN"/>
    <property type="match status" value="1"/>
</dbReference>
<evidence type="ECO:0000256" key="1">
    <source>
        <dbReference type="SAM" id="MobiDB-lite"/>
    </source>
</evidence>
<evidence type="ECO:0000313" key="6">
    <source>
        <dbReference type="Proteomes" id="UP000326924"/>
    </source>
</evidence>
<evidence type="ECO:0000256" key="2">
    <source>
        <dbReference type="SAM" id="Phobius"/>
    </source>
</evidence>
<proteinExistence type="predicted"/>
<dbReference type="Gene3D" id="2.40.70.10">
    <property type="entry name" value="Acid Proteases"/>
    <property type="match status" value="1"/>
</dbReference>
<dbReference type="EMBL" id="VXIS01000532">
    <property type="protein sequence ID" value="KAA8892980.1"/>
    <property type="molecule type" value="Genomic_DNA"/>
</dbReference>
<accession>A0A5J5ECN8</accession>
<dbReference type="InParanoid" id="A0A5J5ECN8"/>
<dbReference type="OrthoDB" id="5361565at2759"/>
<keyword evidence="2" id="KW-1133">Transmembrane helix</keyword>
<dbReference type="InterPro" id="IPR033121">
    <property type="entry name" value="PEPTIDASE_A1"/>
</dbReference>
<dbReference type="PROSITE" id="PS51767">
    <property type="entry name" value="PEPTIDASE_A1"/>
    <property type="match status" value="1"/>
</dbReference>
<keyword evidence="2" id="KW-0812">Transmembrane</keyword>
<evidence type="ECO:0000259" key="4">
    <source>
        <dbReference type="PROSITE" id="PS51767"/>
    </source>
</evidence>
<sequence>MARMPPVLHSPRLLRFVAATLLSLVLLFACHVDVAAAANCDVNPLVVPLAQRNDVSGVDLQLAEQEFQLPISIIDNATVIPSPESCRDYYSAYGFRFQSTCDERFGPGLTSDNSSSGATGEQKMVANLPGLNIEVKDYGVVVLRQKSNEYNLTGVGLGLGSTFIEALYDGKHIPSQSFSLGYNKGNWSKGIDSLVLGGYDSSKVDGQRYEFQIASDGAFNIEVTNLTLKWPDKAPIELLENNSSFVATLDTRIERLVVPSTVAANFKAAVSGYTYSDVAQLPNPWLPAEYGQLLGTLKQPDCDLTITLSNGFSVTIPSDQLTTSYTTTVEAKVDISSIVEAPANTVTGIFGSIFLSQAYLAVDHESMKFTLSKRANSTATAQLESIGCTSSSTPNPPTIVSGNSEDEGARPGSSRTNKKVLGPILGSLLAAIAILALSLFLLKRYKRKKASVTGFPGPRPRGLPREEDTKTLAYQSIISQPSWGEEVESFRGPPREKVVPVPLHLPAAPSRVSLVPSRSGTPVRNSYFTEELDISRP</sequence>
<organism evidence="5 6">
    <name type="scientific">Sphaerosporella brunnea</name>
    <dbReference type="NCBI Taxonomy" id="1250544"/>
    <lineage>
        <taxon>Eukaryota</taxon>
        <taxon>Fungi</taxon>
        <taxon>Dikarya</taxon>
        <taxon>Ascomycota</taxon>
        <taxon>Pezizomycotina</taxon>
        <taxon>Pezizomycetes</taxon>
        <taxon>Pezizales</taxon>
        <taxon>Pyronemataceae</taxon>
        <taxon>Sphaerosporella</taxon>
    </lineage>
</organism>
<keyword evidence="3" id="KW-0732">Signal</keyword>
<evidence type="ECO:0000256" key="3">
    <source>
        <dbReference type="SAM" id="SignalP"/>
    </source>
</evidence>
<dbReference type="Proteomes" id="UP000326924">
    <property type="component" value="Unassembled WGS sequence"/>
</dbReference>
<dbReference type="Pfam" id="PF00026">
    <property type="entry name" value="Asp"/>
    <property type="match status" value="1"/>
</dbReference>
<dbReference type="InterPro" id="IPR021109">
    <property type="entry name" value="Peptidase_aspartic_dom_sf"/>
</dbReference>
<keyword evidence="6" id="KW-1185">Reference proteome</keyword>
<feature type="signal peptide" evidence="3">
    <location>
        <begin position="1"/>
        <end position="37"/>
    </location>
</feature>
<feature type="chain" id="PRO_5023899936" evidence="3">
    <location>
        <begin position="38"/>
        <end position="537"/>
    </location>
</feature>
<feature type="transmembrane region" description="Helical" evidence="2">
    <location>
        <begin position="420"/>
        <end position="442"/>
    </location>
</feature>
<name>A0A5J5ECN8_9PEZI</name>
<feature type="domain" description="Peptidase A1" evidence="4">
    <location>
        <begin position="54"/>
        <end position="372"/>
    </location>
</feature>
<protein>
    <submittedName>
        <fullName evidence="5">Aspartic peptidase domain-containing protein</fullName>
    </submittedName>
</protein>